<evidence type="ECO:0000256" key="3">
    <source>
        <dbReference type="ARBA" id="ARBA00022989"/>
    </source>
</evidence>
<feature type="transmembrane region" description="Helical" evidence="5">
    <location>
        <begin position="6"/>
        <end position="26"/>
    </location>
</feature>
<dbReference type="PANTHER" id="PTHR11040:SF44">
    <property type="entry name" value="PROTEIN ZNTC-RELATED"/>
    <property type="match status" value="1"/>
</dbReference>
<dbReference type="GO" id="GO:0016020">
    <property type="term" value="C:membrane"/>
    <property type="evidence" value="ECO:0007669"/>
    <property type="project" value="UniProtKB-SubCell"/>
</dbReference>
<feature type="transmembrane region" description="Helical" evidence="5">
    <location>
        <begin position="65"/>
        <end position="83"/>
    </location>
</feature>
<name>A0A222WG34_9BACL</name>
<dbReference type="Proteomes" id="UP000214666">
    <property type="component" value="Chromosome"/>
</dbReference>
<evidence type="ECO:0000256" key="5">
    <source>
        <dbReference type="SAM" id="Phobius"/>
    </source>
</evidence>
<gene>
    <name evidence="6" type="ORF">B4V02_00990</name>
</gene>
<feature type="transmembrane region" description="Helical" evidence="5">
    <location>
        <begin position="131"/>
        <end position="155"/>
    </location>
</feature>
<feature type="transmembrane region" description="Helical" evidence="5">
    <location>
        <begin position="38"/>
        <end position="59"/>
    </location>
</feature>
<accession>A0A222WG34</accession>
<evidence type="ECO:0000313" key="6">
    <source>
        <dbReference type="EMBL" id="ASR45380.1"/>
    </source>
</evidence>
<organism evidence="6 7">
    <name type="scientific">Paenibacillus kribbensis</name>
    <dbReference type="NCBI Taxonomy" id="172713"/>
    <lineage>
        <taxon>Bacteria</taxon>
        <taxon>Bacillati</taxon>
        <taxon>Bacillota</taxon>
        <taxon>Bacilli</taxon>
        <taxon>Bacillales</taxon>
        <taxon>Paenibacillaceae</taxon>
        <taxon>Paenibacillus</taxon>
    </lineage>
</organism>
<dbReference type="RefSeq" id="WP_094153445.1">
    <property type="nucleotide sequence ID" value="NZ_CP020028.1"/>
</dbReference>
<evidence type="ECO:0000256" key="4">
    <source>
        <dbReference type="ARBA" id="ARBA00023136"/>
    </source>
</evidence>
<evidence type="ECO:0008006" key="8">
    <source>
        <dbReference type="Google" id="ProtNLM"/>
    </source>
</evidence>
<feature type="transmembrane region" description="Helical" evidence="5">
    <location>
        <begin position="104"/>
        <end position="125"/>
    </location>
</feature>
<reference evidence="6 7" key="1">
    <citation type="submission" date="2017-03" db="EMBL/GenBank/DDBJ databases">
        <title>Complete genome sequence of Paenibacillus Kribbensis producing bioflocculants.</title>
        <authorList>
            <person name="Lee H.-G."/>
            <person name="Oh H.-M."/>
        </authorList>
    </citation>
    <scope>NUCLEOTIDE SEQUENCE [LARGE SCALE GENOMIC DNA]</scope>
    <source>
        <strain evidence="6 7">AM49</strain>
    </source>
</reference>
<comment type="subcellular location">
    <subcellularLocation>
        <location evidence="1">Membrane</location>
        <topology evidence="1">Multi-pass membrane protein</topology>
    </subcellularLocation>
</comment>
<sequence>MIWSIIFVSLISIVCVLVGPLVVLSGKVMISELTNLRIIFLSAGLFLALATTDLLPEAFEINPHAGIYFALGIMALFLINGSHNHCYIHSVHSAPINKNTFRTFFAIILLHSFFDGFSVISLFHIETYTSIAVLISIMLHKFPEGLAVASFLFFMLGNKRKVLISLSIIICSNILGSVLSIFLIQSVEMFQYNISVILSITAGFFIFISCVEILPMLDKSQTTKNKFYFVLGFGIILILHGLLH</sequence>
<dbReference type="PANTHER" id="PTHR11040">
    <property type="entry name" value="ZINC/IRON TRANSPORTER"/>
    <property type="match status" value="1"/>
</dbReference>
<keyword evidence="3 5" id="KW-1133">Transmembrane helix</keyword>
<dbReference type="AlphaFoldDB" id="A0A222WG34"/>
<dbReference type="KEGG" id="pkb:B4V02_00990"/>
<dbReference type="InterPro" id="IPR003689">
    <property type="entry name" value="ZIP"/>
</dbReference>
<feature type="transmembrane region" description="Helical" evidence="5">
    <location>
        <begin position="162"/>
        <end position="184"/>
    </location>
</feature>
<feature type="transmembrane region" description="Helical" evidence="5">
    <location>
        <begin position="226"/>
        <end position="243"/>
    </location>
</feature>
<dbReference type="EMBL" id="CP020028">
    <property type="protein sequence ID" value="ASR45380.1"/>
    <property type="molecule type" value="Genomic_DNA"/>
</dbReference>
<keyword evidence="2 5" id="KW-0812">Transmembrane</keyword>
<protein>
    <recommendedName>
        <fullName evidence="8">ZIP family metal transporter</fullName>
    </recommendedName>
</protein>
<evidence type="ECO:0000256" key="2">
    <source>
        <dbReference type="ARBA" id="ARBA00022692"/>
    </source>
</evidence>
<evidence type="ECO:0000313" key="7">
    <source>
        <dbReference type="Proteomes" id="UP000214666"/>
    </source>
</evidence>
<proteinExistence type="predicted"/>
<dbReference type="Pfam" id="PF02535">
    <property type="entry name" value="Zip"/>
    <property type="match status" value="1"/>
</dbReference>
<keyword evidence="7" id="KW-1185">Reference proteome</keyword>
<dbReference type="GO" id="GO:0005385">
    <property type="term" value="F:zinc ion transmembrane transporter activity"/>
    <property type="evidence" value="ECO:0007669"/>
    <property type="project" value="TreeGrafter"/>
</dbReference>
<keyword evidence="4 5" id="KW-0472">Membrane</keyword>
<feature type="transmembrane region" description="Helical" evidence="5">
    <location>
        <begin position="190"/>
        <end position="214"/>
    </location>
</feature>
<dbReference type="OrthoDB" id="2374151at2"/>
<evidence type="ECO:0000256" key="1">
    <source>
        <dbReference type="ARBA" id="ARBA00004141"/>
    </source>
</evidence>